<reference evidence="1" key="1">
    <citation type="journal article" date="2017" name="J. Phycol.">
        <title>Analysis of chloroplast genomes and a supermatrix inform reclassification of the Rhodomelaceae (Rhodophyta).</title>
        <authorList>
            <person name="Diaz-Tapia P."/>
            <person name="Maggs C.A."/>
            <person name="West J.A."/>
            <person name="Verbruggen H."/>
        </authorList>
    </citation>
    <scope>NUCLEOTIDE SEQUENCE</scope>
    <source>
        <strain evidence="1">JW3046</strain>
    </source>
</reference>
<dbReference type="EMBL" id="MF101416">
    <property type="protein sequence ID" value="ARW61009.1"/>
    <property type="molecule type" value="Genomic_DNA"/>
</dbReference>
<geneLocation type="chloroplast" evidence="1"/>
<keyword evidence="1" id="KW-0934">Plastid</keyword>
<evidence type="ECO:0008006" key="2">
    <source>
        <dbReference type="Google" id="ProtNLM"/>
    </source>
</evidence>
<organism evidence="1">
    <name type="scientific">Caloglossa monosticha</name>
    <dbReference type="NCBI Taxonomy" id="76906"/>
    <lineage>
        <taxon>Eukaryota</taxon>
        <taxon>Rhodophyta</taxon>
        <taxon>Florideophyceae</taxon>
        <taxon>Rhodymeniophycidae</taxon>
        <taxon>Ceramiales</taxon>
        <taxon>Delesseriaceae</taxon>
        <taxon>Caloglossa</taxon>
    </lineage>
</organism>
<evidence type="ECO:0000313" key="1">
    <source>
        <dbReference type="EMBL" id="ARW61009.1"/>
    </source>
</evidence>
<dbReference type="AlphaFoldDB" id="A0A1Z1M4P4"/>
<protein>
    <recommendedName>
        <fullName evidence="2">Ycf80</fullName>
    </recommendedName>
</protein>
<sequence length="472" mass="57081">MILFHSILENYCKYLSDLNDKLFKFNYQKHISTSINFKKNKSILISKWNNYIYLSSKYLLKNNLNYQFVSRSFWDKFVNQYWQETLFISVNSIYSDYYINQLKSNGLLVNTGNQNKKFLLNFSKDLINGKVQVSLFKNNIDLYLVNKNNDKYIKYIWRKGVNWYIYNLYSKYLLIKNYLLRKKNTFISKYIEINTLPLFVITNQDNQIIISESSDRIFLHKYFVSLFKNFYDIFTSRKNHVGLLFINPRDALEYKHHSTYKYLSLNSNLLKLFVSQLSLYYKLLYSSIYNTEFRLIPDLEEISNIVYKYQYYNNISFKQSQKYGKDYFQGQPIYIIQPTLVKNVYTKKKFKLDYFYNISKNNNSLHRQAIFLNYRTALIAWKKFRQDYPFYKIPAQPNICVSNLEYFIKSQISQNSDINYIFIPSLETYNFIYSEKNLNSQQSIIKTLQTRVLYINNLCRRLVWSLVSKYPV</sequence>
<gene>
    <name evidence="1" type="primary">ycf80</name>
</gene>
<dbReference type="GeneID" id="33353982"/>
<keyword evidence="1" id="KW-0150">Chloroplast</keyword>
<name>A0A1Z1M4P4_9FLOR</name>
<proteinExistence type="predicted"/>
<dbReference type="RefSeq" id="YP_009392447.1">
    <property type="nucleotide sequence ID" value="NC_035263.1"/>
</dbReference>
<accession>A0A1Z1M4P4</accession>